<name>A0A7W7VFL2_9PSEU</name>
<comment type="caution">
    <text evidence="5">The sequence shown here is derived from an EMBL/GenBank/DDBJ whole genome shotgun (WGS) entry which is preliminary data.</text>
</comment>
<keyword evidence="6" id="KW-1185">Reference proteome</keyword>
<proteinExistence type="predicted"/>
<evidence type="ECO:0000313" key="6">
    <source>
        <dbReference type="Proteomes" id="UP000520767"/>
    </source>
</evidence>
<organism evidence="5 6">
    <name type="scientific">Actinophytocola algeriensis</name>
    <dbReference type="NCBI Taxonomy" id="1768010"/>
    <lineage>
        <taxon>Bacteria</taxon>
        <taxon>Bacillati</taxon>
        <taxon>Actinomycetota</taxon>
        <taxon>Actinomycetes</taxon>
        <taxon>Pseudonocardiales</taxon>
        <taxon>Pseudonocardiaceae</taxon>
    </lineage>
</organism>
<feature type="domain" description="Orn/DAP/Arg decarboxylase 2 C-terminal" evidence="3">
    <location>
        <begin position="16"/>
        <end position="320"/>
    </location>
</feature>
<reference evidence="5 6" key="1">
    <citation type="submission" date="2020-08" db="EMBL/GenBank/DDBJ databases">
        <title>Genomic Encyclopedia of Type Strains, Phase III (KMG-III): the genomes of soil and plant-associated and newly described type strains.</title>
        <authorList>
            <person name="Whitman W."/>
        </authorList>
    </citation>
    <scope>NUCLEOTIDE SEQUENCE [LARGE SCALE GENOMIC DNA]</scope>
    <source>
        <strain evidence="5 6">CECT 8960</strain>
    </source>
</reference>
<dbReference type="GO" id="GO:0008836">
    <property type="term" value="F:diaminopimelate decarboxylase activity"/>
    <property type="evidence" value="ECO:0007669"/>
    <property type="project" value="UniProtKB-EC"/>
</dbReference>
<evidence type="ECO:0000256" key="2">
    <source>
        <dbReference type="ARBA" id="ARBA00022898"/>
    </source>
</evidence>
<evidence type="ECO:0000313" key="5">
    <source>
        <dbReference type="EMBL" id="MBB4908416.1"/>
    </source>
</evidence>
<dbReference type="GO" id="GO:0009089">
    <property type="term" value="P:lysine biosynthetic process via diaminopimelate"/>
    <property type="evidence" value="ECO:0007669"/>
    <property type="project" value="TreeGrafter"/>
</dbReference>
<dbReference type="PANTHER" id="PTHR43727:SF2">
    <property type="entry name" value="GROUP IV DECARBOXYLASE"/>
    <property type="match status" value="1"/>
</dbReference>
<dbReference type="Proteomes" id="UP000520767">
    <property type="component" value="Unassembled WGS sequence"/>
</dbReference>
<dbReference type="Pfam" id="PF00278">
    <property type="entry name" value="Orn_DAP_Arg_deC"/>
    <property type="match status" value="1"/>
</dbReference>
<dbReference type="AlphaFoldDB" id="A0A7W7VFL2"/>
<dbReference type="SUPFAM" id="SSF51419">
    <property type="entry name" value="PLP-binding barrel"/>
    <property type="match status" value="1"/>
</dbReference>
<protein>
    <submittedName>
        <fullName evidence="5">Diaminopimelate decarboxylase</fullName>
        <ecNumber evidence="5">4.1.1.20</ecNumber>
    </submittedName>
</protein>
<dbReference type="Gene3D" id="3.20.20.10">
    <property type="entry name" value="Alanine racemase"/>
    <property type="match status" value="1"/>
</dbReference>
<feature type="domain" description="Orn/DAP/Arg decarboxylase 2 N-terminal" evidence="4">
    <location>
        <begin position="21"/>
        <end position="139"/>
    </location>
</feature>
<keyword evidence="2" id="KW-0663">Pyridoxal phosphate</keyword>
<evidence type="ECO:0000256" key="1">
    <source>
        <dbReference type="ARBA" id="ARBA00001933"/>
    </source>
</evidence>
<evidence type="ECO:0000259" key="3">
    <source>
        <dbReference type="Pfam" id="PF00278"/>
    </source>
</evidence>
<dbReference type="InterPro" id="IPR029066">
    <property type="entry name" value="PLP-binding_barrel"/>
</dbReference>
<dbReference type="InterPro" id="IPR022643">
    <property type="entry name" value="De-COase2_C"/>
</dbReference>
<dbReference type="InterPro" id="IPR009006">
    <property type="entry name" value="Ala_racemase/Decarboxylase_C"/>
</dbReference>
<sequence length="363" mass="38292">MTDLLSAVDEVGTPAYVYDLAEIRVSRQRLRAVLPGRTGLYYSLTANPHPELLREIRAGDVLPAVRSPGELDAALVAGWAARDVLYSGPARRDTDLDWALRLGVRTFTVDSEAALDQLSRRAAGHREPVDCLLRVNTSALARAGADPDFVLSQPAGFAGGGAARVVGLHVCTDSDVDSTAELAGRLVAALAGHGVVVERIGFTGAAPGLAERFMTRSQVSFEVDSELVGVAGTLVTAVLDVRVAAGQQVVVLESGANHAGLFAGRRRRSLSPRLVSRAPRGGLVDTVLFGPQEIPLDVWAPSVRLPRLRPGDVLAVPDTGAWGVTAGLVAFGAPDMPAEVVIDRDDPDADVVHVSRLSVTRYP</sequence>
<dbReference type="Pfam" id="PF02784">
    <property type="entry name" value="Orn_Arg_deC_N"/>
    <property type="match status" value="1"/>
</dbReference>
<dbReference type="Gene3D" id="2.40.37.10">
    <property type="entry name" value="Lyase, Ornithine Decarboxylase, Chain A, domain 1"/>
    <property type="match status" value="2"/>
</dbReference>
<gene>
    <name evidence="5" type="ORF">FHR82_004669</name>
</gene>
<accession>A0A7W7VFL2</accession>
<dbReference type="RefSeq" id="WP_184812577.1">
    <property type="nucleotide sequence ID" value="NZ_JACHJQ010000005.1"/>
</dbReference>
<dbReference type="EMBL" id="JACHJQ010000005">
    <property type="protein sequence ID" value="MBB4908416.1"/>
    <property type="molecule type" value="Genomic_DNA"/>
</dbReference>
<dbReference type="PANTHER" id="PTHR43727">
    <property type="entry name" value="DIAMINOPIMELATE DECARBOXYLASE"/>
    <property type="match status" value="1"/>
</dbReference>
<dbReference type="SUPFAM" id="SSF50621">
    <property type="entry name" value="Alanine racemase C-terminal domain-like"/>
    <property type="match status" value="1"/>
</dbReference>
<comment type="cofactor">
    <cofactor evidence="1">
        <name>pyridoxal 5'-phosphate</name>
        <dbReference type="ChEBI" id="CHEBI:597326"/>
    </cofactor>
</comment>
<keyword evidence="5" id="KW-0456">Lyase</keyword>
<dbReference type="EC" id="4.1.1.20" evidence="5"/>
<dbReference type="InterPro" id="IPR022644">
    <property type="entry name" value="De-COase2_N"/>
</dbReference>
<evidence type="ECO:0000259" key="4">
    <source>
        <dbReference type="Pfam" id="PF02784"/>
    </source>
</evidence>